<dbReference type="GO" id="GO:0016102">
    <property type="term" value="P:diterpenoid biosynthetic process"/>
    <property type="evidence" value="ECO:0007669"/>
    <property type="project" value="InterPro"/>
</dbReference>
<dbReference type="Pfam" id="PF03936">
    <property type="entry name" value="Terpene_synth_C"/>
    <property type="match status" value="1"/>
</dbReference>
<dbReference type="InterPro" id="IPR008949">
    <property type="entry name" value="Isoprenoid_synthase_dom_sf"/>
</dbReference>
<dbReference type="AlphaFoldDB" id="A0A251SQQ9"/>
<dbReference type="EMBL" id="MNCJ02000328">
    <property type="protein sequence ID" value="KAF5773020.1"/>
    <property type="molecule type" value="Genomic_DNA"/>
</dbReference>
<dbReference type="OrthoDB" id="1936865at2759"/>
<dbReference type="InterPro" id="IPR005630">
    <property type="entry name" value="Terpene_synthase_metal-bd"/>
</dbReference>
<keyword evidence="11" id="KW-1185">Reference proteome</keyword>
<evidence type="ECO:0000259" key="8">
    <source>
        <dbReference type="Pfam" id="PF03936"/>
    </source>
</evidence>
<evidence type="ECO:0000256" key="4">
    <source>
        <dbReference type="ARBA" id="ARBA00038973"/>
    </source>
</evidence>
<dbReference type="Gramene" id="mRNA:HanXRQr2_Chr13g0583991">
    <property type="protein sequence ID" value="mRNA:HanXRQr2_Chr13g0583991"/>
    <property type="gene ID" value="HanXRQr2_Chr13g0583991"/>
</dbReference>
<dbReference type="InterPro" id="IPR050148">
    <property type="entry name" value="Terpene_synthase-like"/>
</dbReference>
<keyword evidence="2" id="KW-0479">Metal-binding</keyword>
<reference evidence="10" key="2">
    <citation type="submission" date="2017-02" db="EMBL/GenBank/DDBJ databases">
        <title>Sunflower complete genome.</title>
        <authorList>
            <person name="Langlade N."/>
            <person name="Munos S."/>
        </authorList>
    </citation>
    <scope>NUCLEOTIDE SEQUENCE [LARGE SCALE GENOMIC DNA]</scope>
    <source>
        <tissue evidence="10">Leaves</tissue>
    </source>
</reference>
<comment type="catalytic activity">
    <reaction evidence="5">
        <text>(2E,6E)-farnesyl diphosphate = (+)-(R)-germacrene A + diphosphate</text>
        <dbReference type="Rhea" id="RHEA:12516"/>
        <dbReference type="ChEBI" id="CHEBI:33019"/>
        <dbReference type="ChEBI" id="CHEBI:41595"/>
        <dbReference type="ChEBI" id="CHEBI:175763"/>
        <dbReference type="EC" id="4.2.3.23"/>
    </reaction>
    <physiologicalReaction direction="left-to-right" evidence="5">
        <dbReference type="Rhea" id="RHEA:12517"/>
    </physiologicalReaction>
</comment>
<dbReference type="SFLD" id="SFLDS00005">
    <property type="entry name" value="Isoprenoid_Synthase_Type_I"/>
    <property type="match status" value="1"/>
</dbReference>
<comment type="cofactor">
    <cofactor evidence="1">
        <name>Mg(2+)</name>
        <dbReference type="ChEBI" id="CHEBI:18420"/>
    </cofactor>
</comment>
<evidence type="ECO:0000256" key="1">
    <source>
        <dbReference type="ARBA" id="ARBA00001946"/>
    </source>
</evidence>
<dbReference type="FunFam" id="1.10.600.10:FF:000007">
    <property type="entry name" value="Isoprene synthase, chloroplastic"/>
    <property type="match status" value="1"/>
</dbReference>
<dbReference type="InterPro" id="IPR008930">
    <property type="entry name" value="Terpenoid_cyclase/PrenylTrfase"/>
</dbReference>
<dbReference type="InterPro" id="IPR034741">
    <property type="entry name" value="Terpene_cyclase-like_1_C"/>
</dbReference>
<accession>A0A251SQQ9</accession>
<evidence type="ECO:0000256" key="3">
    <source>
        <dbReference type="ARBA" id="ARBA00022842"/>
    </source>
</evidence>
<evidence type="ECO:0000313" key="10">
    <source>
        <dbReference type="EMBL" id="OTG01180.1"/>
    </source>
</evidence>
<dbReference type="PANTHER" id="PTHR31225">
    <property type="entry name" value="OS04G0344100 PROTEIN-RELATED"/>
    <property type="match status" value="1"/>
</dbReference>
<feature type="domain" description="Terpene synthase N-terminal" evidence="7">
    <location>
        <begin position="69"/>
        <end position="233"/>
    </location>
</feature>
<dbReference type="EMBL" id="CM007902">
    <property type="protein sequence ID" value="OTG01180.1"/>
    <property type="molecule type" value="Genomic_DNA"/>
</dbReference>
<evidence type="ECO:0000259" key="7">
    <source>
        <dbReference type="Pfam" id="PF01397"/>
    </source>
</evidence>
<gene>
    <name evidence="10" type="primary">LLOS5</name>
    <name evidence="10" type="ORF">HannXRQ_Chr13g0399271</name>
    <name evidence="9" type="ORF">HanXRQr2_Chr13g0583991</name>
</gene>
<dbReference type="CDD" id="cd00684">
    <property type="entry name" value="Terpene_cyclase_plant_C1"/>
    <property type="match status" value="1"/>
</dbReference>
<dbReference type="SUPFAM" id="SSF48576">
    <property type="entry name" value="Terpenoid synthases"/>
    <property type="match status" value="1"/>
</dbReference>
<dbReference type="Gene3D" id="1.50.10.130">
    <property type="entry name" value="Terpene synthase, N-terminal domain"/>
    <property type="match status" value="1"/>
</dbReference>
<dbReference type="InterPro" id="IPR036965">
    <property type="entry name" value="Terpene_synth_N_sf"/>
</dbReference>
<dbReference type="GO" id="GO:0034005">
    <property type="term" value="F:germacrene-A synthase activity"/>
    <property type="evidence" value="ECO:0007669"/>
    <property type="project" value="UniProtKB-EC"/>
</dbReference>
<evidence type="ECO:0000313" key="9">
    <source>
        <dbReference type="EMBL" id="KAF5773020.1"/>
    </source>
</evidence>
<dbReference type="GO" id="GO:0046246">
    <property type="term" value="P:terpene biosynthetic process"/>
    <property type="evidence" value="ECO:0000318"/>
    <property type="project" value="GO_Central"/>
</dbReference>
<evidence type="ECO:0000256" key="5">
    <source>
        <dbReference type="ARBA" id="ARBA00052685"/>
    </source>
</evidence>
<dbReference type="OMA" id="NHINSMI"/>
<dbReference type="FunCoup" id="A0A251SQQ9">
    <property type="interactions" value="370"/>
</dbReference>
<comment type="function">
    <text evidence="6">Sesquiterpene synthase involved in germacrene A biosynthesis. Germacrene A is a precursor of several sesquiterpene lactones.</text>
</comment>
<dbReference type="InterPro" id="IPR044814">
    <property type="entry name" value="Terpene_cyclase_plant_C1"/>
</dbReference>
<organism evidence="10 11">
    <name type="scientific">Helianthus annuus</name>
    <name type="common">Common sunflower</name>
    <dbReference type="NCBI Taxonomy" id="4232"/>
    <lineage>
        <taxon>Eukaryota</taxon>
        <taxon>Viridiplantae</taxon>
        <taxon>Streptophyta</taxon>
        <taxon>Embryophyta</taxon>
        <taxon>Tracheophyta</taxon>
        <taxon>Spermatophyta</taxon>
        <taxon>Magnoliopsida</taxon>
        <taxon>eudicotyledons</taxon>
        <taxon>Gunneridae</taxon>
        <taxon>Pentapetalae</taxon>
        <taxon>asterids</taxon>
        <taxon>campanulids</taxon>
        <taxon>Asterales</taxon>
        <taxon>Asteraceae</taxon>
        <taxon>Asteroideae</taxon>
        <taxon>Heliantheae alliance</taxon>
        <taxon>Heliantheae</taxon>
        <taxon>Helianthus</taxon>
    </lineage>
</organism>
<dbReference type="EC" id="4.2.3.23" evidence="4"/>
<dbReference type="FunFam" id="1.50.10.130:FF:000001">
    <property type="entry name" value="Isoprene synthase, chloroplastic"/>
    <property type="match status" value="1"/>
</dbReference>
<dbReference type="Proteomes" id="UP000215914">
    <property type="component" value="Chromosome 13"/>
</dbReference>
<reference evidence="9" key="3">
    <citation type="submission" date="2020-06" db="EMBL/GenBank/DDBJ databases">
        <title>Helianthus annuus Genome sequencing and assembly Release 2.</title>
        <authorList>
            <person name="Gouzy J."/>
            <person name="Langlade N."/>
            <person name="Munos S."/>
        </authorList>
    </citation>
    <scope>NUCLEOTIDE SEQUENCE</scope>
    <source>
        <tissue evidence="9">Leaves</tissue>
    </source>
</reference>
<dbReference type="Pfam" id="PF01397">
    <property type="entry name" value="Terpene_synth"/>
    <property type="match status" value="1"/>
</dbReference>
<keyword evidence="3" id="KW-0460">Magnesium</keyword>
<dbReference type="GO" id="GO:0010333">
    <property type="term" value="F:terpene synthase activity"/>
    <property type="evidence" value="ECO:0000318"/>
    <property type="project" value="GO_Central"/>
</dbReference>
<keyword evidence="9" id="KW-0456">Lyase</keyword>
<evidence type="ECO:0000256" key="6">
    <source>
        <dbReference type="ARBA" id="ARBA00058144"/>
    </source>
</evidence>
<name>A0A251SQQ9_HELAN</name>
<dbReference type="InterPro" id="IPR001906">
    <property type="entry name" value="Terpene_synth_N"/>
</dbReference>
<protein>
    <recommendedName>
        <fullName evidence="4">germacrene-A synthase</fullName>
        <ecNumber evidence="4">4.2.3.23</ecNumber>
    </recommendedName>
</protein>
<reference evidence="9 11" key="1">
    <citation type="journal article" date="2017" name="Nature">
        <title>The sunflower genome provides insights into oil metabolism, flowering and Asterid evolution.</title>
        <authorList>
            <person name="Badouin H."/>
            <person name="Gouzy J."/>
            <person name="Grassa C.J."/>
            <person name="Murat F."/>
            <person name="Staton S.E."/>
            <person name="Cottret L."/>
            <person name="Lelandais-Briere C."/>
            <person name="Owens G.L."/>
            <person name="Carrere S."/>
            <person name="Mayjonade B."/>
            <person name="Legrand L."/>
            <person name="Gill N."/>
            <person name="Kane N.C."/>
            <person name="Bowers J.E."/>
            <person name="Hubner S."/>
            <person name="Bellec A."/>
            <person name="Berard A."/>
            <person name="Berges H."/>
            <person name="Blanchet N."/>
            <person name="Boniface M.C."/>
            <person name="Brunel D."/>
            <person name="Catrice O."/>
            <person name="Chaidir N."/>
            <person name="Claudel C."/>
            <person name="Donnadieu C."/>
            <person name="Faraut T."/>
            <person name="Fievet G."/>
            <person name="Helmstetter N."/>
            <person name="King M."/>
            <person name="Knapp S.J."/>
            <person name="Lai Z."/>
            <person name="Le Paslier M.C."/>
            <person name="Lippi Y."/>
            <person name="Lorenzon L."/>
            <person name="Mandel J.R."/>
            <person name="Marage G."/>
            <person name="Marchand G."/>
            <person name="Marquand E."/>
            <person name="Bret-Mestries E."/>
            <person name="Morien E."/>
            <person name="Nambeesan S."/>
            <person name="Nguyen T."/>
            <person name="Pegot-Espagnet P."/>
            <person name="Pouilly N."/>
            <person name="Raftis F."/>
            <person name="Sallet E."/>
            <person name="Schiex T."/>
            <person name="Thomas J."/>
            <person name="Vandecasteele C."/>
            <person name="Vares D."/>
            <person name="Vear F."/>
            <person name="Vautrin S."/>
            <person name="Crespi M."/>
            <person name="Mangin B."/>
            <person name="Burke J.M."/>
            <person name="Salse J."/>
            <person name="Munos S."/>
            <person name="Vincourt P."/>
            <person name="Rieseberg L.H."/>
            <person name="Langlade N.B."/>
        </authorList>
    </citation>
    <scope>NUCLEOTIDE SEQUENCE [LARGE SCALE GENOMIC DNA]</scope>
    <source>
        <strain evidence="11">cv. SF193</strain>
        <tissue evidence="9">Leaves</tissue>
    </source>
</reference>
<dbReference type="PANTHER" id="PTHR31225:SF9">
    <property type="entry name" value="TERPENE SYNTHASE 10"/>
    <property type="match status" value="1"/>
</dbReference>
<evidence type="ECO:0000313" key="11">
    <source>
        <dbReference type="Proteomes" id="UP000215914"/>
    </source>
</evidence>
<dbReference type="SFLD" id="SFLDG01019">
    <property type="entry name" value="Terpene_Cyclase_Like_1_C_Termi"/>
    <property type="match status" value="1"/>
</dbReference>
<dbReference type="SUPFAM" id="SSF48239">
    <property type="entry name" value="Terpenoid cyclases/Protein prenyltransferases"/>
    <property type="match status" value="1"/>
</dbReference>
<dbReference type="Gene3D" id="1.10.600.10">
    <property type="entry name" value="Farnesyl Diphosphate Synthase"/>
    <property type="match status" value="1"/>
</dbReference>
<feature type="domain" description="Terpene synthase metal-binding" evidence="8">
    <location>
        <begin position="290"/>
        <end position="529"/>
    </location>
</feature>
<dbReference type="GO" id="GO:0000287">
    <property type="term" value="F:magnesium ion binding"/>
    <property type="evidence" value="ECO:0007669"/>
    <property type="project" value="InterPro"/>
</dbReference>
<sequence>MASMCFFSSSVLHYESYHNRSRQVHIHKRSVYSSQSTSMALTAVEPLARRSANYAPSLWSFDDIQSLSSECTGEDYKARADTLKDAVKMMIPKVGNLLSTLELIDDLQRLGISYHFQDELRNLLEKIYYNYYKTNDKWHTMDLNLKALGFRLLRQHGYQVPQEIFQNFKDKTQDLKPHLIEDMMGVLNLYEASYHSFEDEGILDDAREFTSKYLKENQDQTDESISELISHALEFPLHWRVPRVESKWFVEVYERRSGMNPILLELAKLDFDMVQAVHIEDLKHTSRWWKNTRWDTKLPFARDRLVENFLWTIGYSYLPQFSLGRRNLTKVNALVTTIDDVYDVYGTLDELELFTDVISRWDVNAIQVLPDYMKICFLGFYNTVNEIAYNTMIKSRILILPYLKKAWGDLCKSYLVEARWYDSGYTPTLEEYLDNAFVSISSPLVLMHIKFSTSFGSTEEIQQWLEESENIVHHAALIFRLADDLGTSSDEMERGDIPKSIQCYMHESGATEEEARRYIKKLIMKSWKKLNKERSSAKSQLLREFIDYAMDIDRMAQFMYGKGDGHGRPNVTKSHVLSLLFNPI</sequence>
<evidence type="ECO:0000256" key="2">
    <source>
        <dbReference type="ARBA" id="ARBA00022723"/>
    </source>
</evidence>
<dbReference type="InParanoid" id="A0A251SQQ9"/>
<proteinExistence type="predicted"/>